<sequence>MIIRRRSIFFRLLVSHLLVILLLALAFSVLQIYVIYNGNGPLVLRKRVTEIADYLASRADTKPILDLQTWQLLGKETNATLWMTDTEGSVIGGTPPEGWSANHSLAPPTTDSTFTRSFIMAVPTKVSGKPAVLYAYQDSHFRILFGRTFFLIPFLIGVLIAILLGFLSSSNLTKSITNIATAASRFSSGNRDSRTTTTGDDELGDLGRNFNAMADSITRTEKTRREFYANASHELKTPLSCMQATTEALIDGIAKTPEDYRKHLRNIHSEILRMTRMIRDLLDLEQLEAGSMNIRRDRVDIRALLSQQADKIHDLLKTKNLSLVLSLKADHCFIWGDPDRLTQVFDNLLSNAIRHSPQGSRISIVLANDNTKLKISVSDQGEGVSESELPLIWERFYRTDKSRTRASGGSGLGLSITRSLVEAMGGAISVSSTKKQGTTFTIEFPIA</sequence>
<dbReference type="FunFam" id="1.10.287.130:FF:000001">
    <property type="entry name" value="Two-component sensor histidine kinase"/>
    <property type="match status" value="1"/>
</dbReference>
<dbReference type="Pfam" id="PF00672">
    <property type="entry name" value="HAMP"/>
    <property type="match status" value="1"/>
</dbReference>
<dbReference type="InterPro" id="IPR036890">
    <property type="entry name" value="HATPase_C_sf"/>
</dbReference>
<dbReference type="InterPro" id="IPR003660">
    <property type="entry name" value="HAMP_dom"/>
</dbReference>
<keyword evidence="7 14" id="KW-0812">Transmembrane</keyword>
<dbReference type="GO" id="GO:0000155">
    <property type="term" value="F:phosphorelay sensor kinase activity"/>
    <property type="evidence" value="ECO:0007669"/>
    <property type="project" value="InterPro"/>
</dbReference>
<feature type="transmembrane region" description="Helical" evidence="14">
    <location>
        <begin position="12"/>
        <end position="36"/>
    </location>
</feature>
<dbReference type="SMART" id="SM00388">
    <property type="entry name" value="HisKA"/>
    <property type="match status" value="1"/>
</dbReference>
<name>A0A498RES3_9FIRM</name>
<evidence type="ECO:0000313" key="17">
    <source>
        <dbReference type="EMBL" id="VBB09505.1"/>
    </source>
</evidence>
<dbReference type="InterPro" id="IPR050398">
    <property type="entry name" value="HssS/ArlS-like"/>
</dbReference>
<evidence type="ECO:0000313" key="18">
    <source>
        <dbReference type="Proteomes" id="UP000277811"/>
    </source>
</evidence>
<evidence type="ECO:0000259" key="15">
    <source>
        <dbReference type="PROSITE" id="PS50109"/>
    </source>
</evidence>
<accession>A0A498RES3</accession>
<reference evidence="17 18" key="1">
    <citation type="submission" date="2018-06" db="EMBL/GenBank/DDBJ databases">
        <authorList>
            <person name="Strepis N."/>
        </authorList>
    </citation>
    <scope>NUCLEOTIDE SEQUENCE [LARGE SCALE GENOMIC DNA]</scope>
    <source>
        <strain evidence="17">LUCI</strain>
    </source>
</reference>
<feature type="transmembrane region" description="Helical" evidence="14">
    <location>
        <begin position="144"/>
        <end position="167"/>
    </location>
</feature>
<evidence type="ECO:0000256" key="5">
    <source>
        <dbReference type="ARBA" id="ARBA00022553"/>
    </source>
</evidence>
<dbReference type="Gene3D" id="3.30.565.10">
    <property type="entry name" value="Histidine kinase-like ATPase, C-terminal domain"/>
    <property type="match status" value="1"/>
</dbReference>
<evidence type="ECO:0000259" key="16">
    <source>
        <dbReference type="PROSITE" id="PS50885"/>
    </source>
</evidence>
<comment type="subcellular location">
    <subcellularLocation>
        <location evidence="2">Cell membrane</location>
        <topology evidence="2">Multi-pass membrane protein</topology>
    </subcellularLocation>
</comment>
<dbReference type="PROSITE" id="PS50109">
    <property type="entry name" value="HIS_KIN"/>
    <property type="match status" value="1"/>
</dbReference>
<dbReference type="InterPro" id="IPR036097">
    <property type="entry name" value="HisK_dim/P_sf"/>
</dbReference>
<evidence type="ECO:0000256" key="11">
    <source>
        <dbReference type="ARBA" id="ARBA00022989"/>
    </source>
</evidence>
<dbReference type="InterPro" id="IPR005467">
    <property type="entry name" value="His_kinase_dom"/>
</dbReference>
<dbReference type="FunFam" id="3.30.565.10:FF:000006">
    <property type="entry name" value="Sensor histidine kinase WalK"/>
    <property type="match status" value="1"/>
</dbReference>
<dbReference type="Proteomes" id="UP000277811">
    <property type="component" value="Unassembled WGS sequence"/>
</dbReference>
<dbReference type="Pfam" id="PF02518">
    <property type="entry name" value="HATPase_c"/>
    <property type="match status" value="1"/>
</dbReference>
<keyword evidence="10" id="KW-0067">ATP-binding</keyword>
<feature type="domain" description="HAMP" evidence="16">
    <location>
        <begin position="170"/>
        <end position="222"/>
    </location>
</feature>
<keyword evidence="18" id="KW-1185">Reference proteome</keyword>
<evidence type="ECO:0000256" key="13">
    <source>
        <dbReference type="ARBA" id="ARBA00023136"/>
    </source>
</evidence>
<dbReference type="InterPro" id="IPR003594">
    <property type="entry name" value="HATPase_dom"/>
</dbReference>
<dbReference type="PANTHER" id="PTHR45528">
    <property type="entry name" value="SENSOR HISTIDINE KINASE CPXA"/>
    <property type="match status" value="1"/>
</dbReference>
<evidence type="ECO:0000256" key="6">
    <source>
        <dbReference type="ARBA" id="ARBA00022679"/>
    </source>
</evidence>
<dbReference type="PANTHER" id="PTHR45528:SF1">
    <property type="entry name" value="SENSOR HISTIDINE KINASE CPXA"/>
    <property type="match status" value="1"/>
</dbReference>
<evidence type="ECO:0000256" key="12">
    <source>
        <dbReference type="ARBA" id="ARBA00023012"/>
    </source>
</evidence>
<keyword evidence="5" id="KW-0597">Phosphoprotein</keyword>
<organism evidence="17 18">
    <name type="scientific">Lucifera butyrica</name>
    <dbReference type="NCBI Taxonomy" id="1351585"/>
    <lineage>
        <taxon>Bacteria</taxon>
        <taxon>Bacillati</taxon>
        <taxon>Bacillota</taxon>
        <taxon>Negativicutes</taxon>
        <taxon>Veillonellales</taxon>
        <taxon>Veillonellaceae</taxon>
        <taxon>Lucifera</taxon>
    </lineage>
</organism>
<dbReference type="AlphaFoldDB" id="A0A498RES3"/>
<keyword evidence="8" id="KW-0547">Nucleotide-binding</keyword>
<dbReference type="SMART" id="SM00387">
    <property type="entry name" value="HATPase_c"/>
    <property type="match status" value="1"/>
</dbReference>
<dbReference type="SMART" id="SM00304">
    <property type="entry name" value="HAMP"/>
    <property type="match status" value="1"/>
</dbReference>
<dbReference type="RefSeq" id="WP_122630287.1">
    <property type="nucleotide sequence ID" value="NZ_UPPP01000127.1"/>
</dbReference>
<evidence type="ECO:0000256" key="2">
    <source>
        <dbReference type="ARBA" id="ARBA00004651"/>
    </source>
</evidence>
<keyword evidence="12" id="KW-0902">Two-component regulatory system</keyword>
<dbReference type="PRINTS" id="PR00344">
    <property type="entry name" value="BCTRLSENSOR"/>
</dbReference>
<dbReference type="SUPFAM" id="SSF47384">
    <property type="entry name" value="Homodimeric domain of signal transducing histidine kinase"/>
    <property type="match status" value="1"/>
</dbReference>
<dbReference type="PROSITE" id="PS50885">
    <property type="entry name" value="HAMP"/>
    <property type="match status" value="1"/>
</dbReference>
<comment type="catalytic activity">
    <reaction evidence="1">
        <text>ATP + protein L-histidine = ADP + protein N-phospho-L-histidine.</text>
        <dbReference type="EC" id="2.7.13.3"/>
    </reaction>
</comment>
<dbReference type="InterPro" id="IPR004358">
    <property type="entry name" value="Sig_transdc_His_kin-like_C"/>
</dbReference>
<dbReference type="Gene3D" id="1.10.287.130">
    <property type="match status" value="1"/>
</dbReference>
<dbReference type="OrthoDB" id="335833at2"/>
<keyword evidence="13 14" id="KW-0472">Membrane</keyword>
<dbReference type="GO" id="GO:0005886">
    <property type="term" value="C:plasma membrane"/>
    <property type="evidence" value="ECO:0007669"/>
    <property type="project" value="UniProtKB-SubCell"/>
</dbReference>
<dbReference type="Pfam" id="PF00512">
    <property type="entry name" value="HisKA"/>
    <property type="match status" value="1"/>
</dbReference>
<evidence type="ECO:0000256" key="9">
    <source>
        <dbReference type="ARBA" id="ARBA00022777"/>
    </source>
</evidence>
<evidence type="ECO:0000256" key="7">
    <source>
        <dbReference type="ARBA" id="ARBA00022692"/>
    </source>
</evidence>
<keyword evidence="9" id="KW-0418">Kinase</keyword>
<evidence type="ECO:0000256" key="4">
    <source>
        <dbReference type="ARBA" id="ARBA00022475"/>
    </source>
</evidence>
<dbReference type="EC" id="2.7.13.3" evidence="3"/>
<evidence type="ECO:0000256" key="3">
    <source>
        <dbReference type="ARBA" id="ARBA00012438"/>
    </source>
</evidence>
<dbReference type="GO" id="GO:0005524">
    <property type="term" value="F:ATP binding"/>
    <property type="evidence" value="ECO:0007669"/>
    <property type="project" value="UniProtKB-KW"/>
</dbReference>
<dbReference type="Gene3D" id="6.10.340.10">
    <property type="match status" value="1"/>
</dbReference>
<dbReference type="CDD" id="cd00082">
    <property type="entry name" value="HisKA"/>
    <property type="match status" value="1"/>
</dbReference>
<evidence type="ECO:0000256" key="8">
    <source>
        <dbReference type="ARBA" id="ARBA00022741"/>
    </source>
</evidence>
<dbReference type="SUPFAM" id="SSF158472">
    <property type="entry name" value="HAMP domain-like"/>
    <property type="match status" value="1"/>
</dbReference>
<dbReference type="CDD" id="cd06225">
    <property type="entry name" value="HAMP"/>
    <property type="match status" value="1"/>
</dbReference>
<feature type="domain" description="Histidine kinase" evidence="15">
    <location>
        <begin position="230"/>
        <end position="447"/>
    </location>
</feature>
<evidence type="ECO:0000256" key="1">
    <source>
        <dbReference type="ARBA" id="ARBA00000085"/>
    </source>
</evidence>
<dbReference type="SUPFAM" id="SSF55874">
    <property type="entry name" value="ATPase domain of HSP90 chaperone/DNA topoisomerase II/histidine kinase"/>
    <property type="match status" value="1"/>
</dbReference>
<proteinExistence type="predicted"/>
<keyword evidence="4" id="KW-1003">Cell membrane</keyword>
<keyword evidence="11 14" id="KW-1133">Transmembrane helix</keyword>
<dbReference type="InterPro" id="IPR003661">
    <property type="entry name" value="HisK_dim/P_dom"/>
</dbReference>
<dbReference type="EMBL" id="UPPP01000127">
    <property type="protein sequence ID" value="VBB09505.1"/>
    <property type="molecule type" value="Genomic_DNA"/>
</dbReference>
<gene>
    <name evidence="17" type="ORF">LUCI_4800</name>
</gene>
<protein>
    <recommendedName>
        <fullName evidence="3">histidine kinase</fullName>
        <ecNumber evidence="3">2.7.13.3</ecNumber>
    </recommendedName>
</protein>
<keyword evidence="6" id="KW-0808">Transferase</keyword>
<evidence type="ECO:0000256" key="14">
    <source>
        <dbReference type="SAM" id="Phobius"/>
    </source>
</evidence>
<evidence type="ECO:0000256" key="10">
    <source>
        <dbReference type="ARBA" id="ARBA00022840"/>
    </source>
</evidence>